<keyword evidence="1" id="KW-0472">Membrane</keyword>
<feature type="transmembrane region" description="Helical" evidence="1">
    <location>
        <begin position="214"/>
        <end position="231"/>
    </location>
</feature>
<proteinExistence type="predicted"/>
<name>A0A852X7X0_9MICO</name>
<evidence type="ECO:0000313" key="4">
    <source>
        <dbReference type="Proteomes" id="UP000592181"/>
    </source>
</evidence>
<dbReference type="RefSeq" id="WP_179463697.1">
    <property type="nucleotide sequence ID" value="NZ_JACBZX010000001.1"/>
</dbReference>
<keyword evidence="4" id="KW-1185">Reference proteome</keyword>
<feature type="transmembrane region" description="Helical" evidence="1">
    <location>
        <begin position="51"/>
        <end position="70"/>
    </location>
</feature>
<comment type="caution">
    <text evidence="3">The sequence shown here is derived from an EMBL/GenBank/DDBJ whole genome shotgun (WGS) entry which is preliminary data.</text>
</comment>
<feature type="transmembrane region" description="Helical" evidence="1">
    <location>
        <begin position="102"/>
        <end position="125"/>
    </location>
</feature>
<evidence type="ECO:0000256" key="1">
    <source>
        <dbReference type="SAM" id="Phobius"/>
    </source>
</evidence>
<reference evidence="3 4" key="1">
    <citation type="submission" date="2020-07" db="EMBL/GenBank/DDBJ databases">
        <title>Sequencing the genomes of 1000 actinobacteria strains.</title>
        <authorList>
            <person name="Klenk H.-P."/>
        </authorList>
    </citation>
    <scope>NUCLEOTIDE SEQUENCE [LARGE SCALE GENOMIC DNA]</scope>
    <source>
        <strain evidence="3 4">DSM 24723</strain>
    </source>
</reference>
<gene>
    <name evidence="3" type="ORF">BJY28_002987</name>
</gene>
<dbReference type="EMBL" id="JACBZX010000001">
    <property type="protein sequence ID" value="NYG38518.1"/>
    <property type="molecule type" value="Genomic_DNA"/>
</dbReference>
<dbReference type="Pfam" id="PF07885">
    <property type="entry name" value="Ion_trans_2"/>
    <property type="match status" value="1"/>
</dbReference>
<feature type="domain" description="Potassium channel" evidence="2">
    <location>
        <begin position="144"/>
        <end position="228"/>
    </location>
</feature>
<evidence type="ECO:0000259" key="2">
    <source>
        <dbReference type="Pfam" id="PF07885"/>
    </source>
</evidence>
<keyword evidence="1" id="KW-1133">Transmembrane helix</keyword>
<protein>
    <recommendedName>
        <fullName evidence="2">Potassium channel domain-containing protein</fullName>
    </recommendedName>
</protein>
<dbReference type="InterPro" id="IPR013099">
    <property type="entry name" value="K_chnl_dom"/>
</dbReference>
<sequence length="235" mass="25497">MSQQEWYAPKQPLSGRAYWMAVIRKQPSAILLAVQLFAVLMLPFLEGQFWGRLAFVVISFVAVTTAAGVIRSTDALSWLALGIGLPAVAMEAWSVIDPDNTIVGVTGHIALAVFYFYVAYGLVSYVFSDNWVTSDELFAVGAAFTVLLFGFAYLYVGIQSAWPGSFSGYDGEGRRSFLELLYFSGANLTGVGLTDVGAVKPHARAITIVEQLTGVMYVAMVISRLVALTVAKARR</sequence>
<dbReference type="Gene3D" id="1.10.287.70">
    <property type="match status" value="1"/>
</dbReference>
<accession>A0A852X7X0</accession>
<feature type="transmembrane region" description="Helical" evidence="1">
    <location>
        <begin position="28"/>
        <end position="45"/>
    </location>
</feature>
<dbReference type="SUPFAM" id="SSF81324">
    <property type="entry name" value="Voltage-gated potassium channels"/>
    <property type="match status" value="1"/>
</dbReference>
<evidence type="ECO:0000313" key="3">
    <source>
        <dbReference type="EMBL" id="NYG38518.1"/>
    </source>
</evidence>
<feature type="transmembrane region" description="Helical" evidence="1">
    <location>
        <begin position="77"/>
        <end position="96"/>
    </location>
</feature>
<dbReference type="AlphaFoldDB" id="A0A852X7X0"/>
<dbReference type="Proteomes" id="UP000592181">
    <property type="component" value="Unassembled WGS sequence"/>
</dbReference>
<organism evidence="3 4">
    <name type="scientific">Janibacter alkaliphilus</name>
    <dbReference type="NCBI Taxonomy" id="1069963"/>
    <lineage>
        <taxon>Bacteria</taxon>
        <taxon>Bacillati</taxon>
        <taxon>Actinomycetota</taxon>
        <taxon>Actinomycetes</taxon>
        <taxon>Micrococcales</taxon>
        <taxon>Intrasporangiaceae</taxon>
        <taxon>Janibacter</taxon>
    </lineage>
</organism>
<feature type="transmembrane region" description="Helical" evidence="1">
    <location>
        <begin position="137"/>
        <end position="156"/>
    </location>
</feature>
<keyword evidence="1" id="KW-0812">Transmembrane</keyword>